<dbReference type="InterPro" id="IPR011766">
    <property type="entry name" value="TPP_enzyme_TPP-bd"/>
</dbReference>
<dbReference type="InterPro" id="IPR029061">
    <property type="entry name" value="THDP-binding"/>
</dbReference>
<dbReference type="Pfam" id="PF00205">
    <property type="entry name" value="TPP_enzyme_M"/>
    <property type="match status" value="1"/>
</dbReference>
<evidence type="ECO:0000313" key="7">
    <source>
        <dbReference type="EMBL" id="ARU93724.1"/>
    </source>
</evidence>
<evidence type="ECO:0000313" key="8">
    <source>
        <dbReference type="EMBL" id="ARU97762.1"/>
    </source>
</evidence>
<dbReference type="Proteomes" id="UP000195729">
    <property type="component" value="Chromosome"/>
</dbReference>
<protein>
    <submittedName>
        <fullName evidence="7">Acetolactate synthase</fullName>
    </submittedName>
</protein>
<comment type="similarity">
    <text evidence="1 3">Belongs to the TPP enzyme family.</text>
</comment>
<dbReference type="Gene3D" id="3.40.50.970">
    <property type="match status" value="2"/>
</dbReference>
<sequence length="554" mass="60371">MTHQTRNVAEFLVSCLEAEGVEYVFGIPGEENIKFVRAITASDKIRFILVRHEQAASFMADIYGRLTGKAGVCTATLGPGAINLLLGTADAQTDSSPLVAISAQVGLNRIYKESHQIVDLPAMFRPVSQWAETIFTPQSSAEMVRKAFRIAQQERPGATYLAVPQDIEAMPVPDSLQPLLPVKSLPSAPDSQAISAAAAILRNSRFPVILAGHGVARQKASDALNQFVEQFQIPTATTFMGKGVISDRSKHSLGVMGFMRHDYENFAFDKADVILAIGYELQEFAPERMNPEGDKRIIHINSFLPDTDSHYTAEISVIADISQSLQALSVALGSSPLHQQPAESKIRQLRLEELENGRQDNSFPLKPQRIVADMRAAMGDKDIVLADTGAIKMWVSRLYPAWQPLTCLTSNGLSTMAFSLPGALAAKLACPERKVLAVMGDGSFMMNSQEIETAVREKIPLVVLIWVDGSYGLIKWKMDIEEGAHDSVDFGNPDFVKYAESFGATGCLINHAEQLLPALNQALDGNGVTVIACPVDYRENMALVNKLGELTISL</sequence>
<dbReference type="GO" id="GO:0005948">
    <property type="term" value="C:acetolactate synthase complex"/>
    <property type="evidence" value="ECO:0007669"/>
    <property type="project" value="TreeGrafter"/>
</dbReference>
<dbReference type="PROSITE" id="PS00187">
    <property type="entry name" value="TPP_ENZYMES"/>
    <property type="match status" value="1"/>
</dbReference>
<feature type="domain" description="Thiamine pyrophosphate enzyme TPP-binding" evidence="5">
    <location>
        <begin position="387"/>
        <end position="532"/>
    </location>
</feature>
<dbReference type="NCBIfam" id="NF006187">
    <property type="entry name" value="PRK08322.1"/>
    <property type="match status" value="1"/>
</dbReference>
<evidence type="ECO:0000259" key="4">
    <source>
        <dbReference type="Pfam" id="PF00205"/>
    </source>
</evidence>
<dbReference type="GO" id="GO:0009099">
    <property type="term" value="P:L-valine biosynthetic process"/>
    <property type="evidence" value="ECO:0007669"/>
    <property type="project" value="TreeGrafter"/>
</dbReference>
<dbReference type="Pfam" id="PF02776">
    <property type="entry name" value="TPP_enzyme_N"/>
    <property type="match status" value="1"/>
</dbReference>
<dbReference type="InterPro" id="IPR012000">
    <property type="entry name" value="Thiamin_PyroP_enz_cen_dom"/>
</dbReference>
<keyword evidence="9" id="KW-1185">Reference proteome</keyword>
<dbReference type="Pfam" id="PF02775">
    <property type="entry name" value="TPP_enzyme_C"/>
    <property type="match status" value="1"/>
</dbReference>
<dbReference type="EMBL" id="CP015579">
    <property type="protein sequence ID" value="ARU93724.1"/>
    <property type="molecule type" value="Genomic_DNA"/>
</dbReference>
<dbReference type="GO" id="GO:0003984">
    <property type="term" value="F:acetolactate synthase activity"/>
    <property type="evidence" value="ECO:0007669"/>
    <property type="project" value="TreeGrafter"/>
</dbReference>
<feature type="domain" description="Thiamine pyrophosphate enzyme N-terminal TPP-binding" evidence="6">
    <location>
        <begin position="7"/>
        <end position="119"/>
    </location>
</feature>
<feature type="domain" description="Thiamine pyrophosphate enzyme central" evidence="4">
    <location>
        <begin position="194"/>
        <end position="328"/>
    </location>
</feature>
<accession>A0A1Y0L6P6</accession>
<dbReference type="CDD" id="cd07035">
    <property type="entry name" value="TPP_PYR_POX_like"/>
    <property type="match status" value="1"/>
</dbReference>
<dbReference type="GO" id="GO:0009097">
    <property type="term" value="P:isoleucine biosynthetic process"/>
    <property type="evidence" value="ECO:0007669"/>
    <property type="project" value="TreeGrafter"/>
</dbReference>
<reference evidence="9 10" key="1">
    <citation type="submission" date="2016-05" db="EMBL/GenBank/DDBJ databases">
        <title>Complete genome sequence of two 2,5-diketo-D-glunonic acid producing strain Tatumella citrea.</title>
        <authorList>
            <person name="Duan C."/>
            <person name="Yang J."/>
            <person name="Yang S."/>
        </authorList>
    </citation>
    <scope>NUCLEOTIDE SEQUENCE [LARGE SCALE GENOMIC DNA]</scope>
    <source>
        <strain evidence="8 9">ATCC 39140</strain>
        <strain evidence="7 10">DSM 13699</strain>
    </source>
</reference>
<dbReference type="InterPro" id="IPR045229">
    <property type="entry name" value="TPP_enz"/>
</dbReference>
<organism evidence="7 10">
    <name type="scientific">Tatumella citrea</name>
    <name type="common">Pantoea citrea</name>
    <dbReference type="NCBI Taxonomy" id="53336"/>
    <lineage>
        <taxon>Bacteria</taxon>
        <taxon>Pseudomonadati</taxon>
        <taxon>Pseudomonadota</taxon>
        <taxon>Gammaproteobacteria</taxon>
        <taxon>Enterobacterales</taxon>
        <taxon>Erwiniaceae</taxon>
        <taxon>Tatumella</taxon>
    </lineage>
</organism>
<keyword evidence="2 3" id="KW-0786">Thiamine pyrophosphate</keyword>
<dbReference type="AlphaFoldDB" id="A0A1Y0L6P6"/>
<dbReference type="InterPro" id="IPR012001">
    <property type="entry name" value="Thiamin_PyroP_enz_TPP-bd_dom"/>
</dbReference>
<dbReference type="GO" id="GO:0030976">
    <property type="term" value="F:thiamine pyrophosphate binding"/>
    <property type="evidence" value="ECO:0007669"/>
    <property type="project" value="InterPro"/>
</dbReference>
<dbReference type="KEGG" id="tci:A7K98_08000"/>
<dbReference type="OrthoDB" id="9785953at2"/>
<evidence type="ECO:0000259" key="5">
    <source>
        <dbReference type="Pfam" id="PF02775"/>
    </source>
</evidence>
<evidence type="ECO:0000256" key="2">
    <source>
        <dbReference type="ARBA" id="ARBA00023052"/>
    </source>
</evidence>
<evidence type="ECO:0000313" key="9">
    <source>
        <dbReference type="Proteomes" id="UP000195729"/>
    </source>
</evidence>
<dbReference type="PANTHER" id="PTHR18968:SF129">
    <property type="entry name" value="ACETOLACTATE SYNTHASE"/>
    <property type="match status" value="1"/>
</dbReference>
<dbReference type="SUPFAM" id="SSF52518">
    <property type="entry name" value="Thiamin diphosphate-binding fold (THDP-binding)"/>
    <property type="match status" value="2"/>
</dbReference>
<proteinExistence type="inferred from homology"/>
<evidence type="ECO:0000313" key="10">
    <source>
        <dbReference type="Proteomes" id="UP000195814"/>
    </source>
</evidence>
<evidence type="ECO:0000256" key="1">
    <source>
        <dbReference type="ARBA" id="ARBA00007812"/>
    </source>
</evidence>
<dbReference type="RefSeq" id="WP_087488084.1">
    <property type="nucleotide sequence ID" value="NZ_CP015579.1"/>
</dbReference>
<dbReference type="GO" id="GO:0050660">
    <property type="term" value="F:flavin adenine dinucleotide binding"/>
    <property type="evidence" value="ECO:0007669"/>
    <property type="project" value="TreeGrafter"/>
</dbReference>
<evidence type="ECO:0000259" key="6">
    <source>
        <dbReference type="Pfam" id="PF02776"/>
    </source>
</evidence>
<dbReference type="EMBL" id="CP015581">
    <property type="protein sequence ID" value="ARU97762.1"/>
    <property type="molecule type" value="Genomic_DNA"/>
</dbReference>
<dbReference type="FunFam" id="3.40.50.970:FF:000007">
    <property type="entry name" value="Acetolactate synthase"/>
    <property type="match status" value="1"/>
</dbReference>
<dbReference type="PANTHER" id="PTHR18968">
    <property type="entry name" value="THIAMINE PYROPHOSPHATE ENZYMES"/>
    <property type="match status" value="1"/>
</dbReference>
<gene>
    <name evidence="7" type="ORF">A7K98_08000</name>
    <name evidence="8" type="ORF">A7K99_08000</name>
</gene>
<name>A0A1Y0L6P6_TATCI</name>
<evidence type="ECO:0000256" key="3">
    <source>
        <dbReference type="RuleBase" id="RU362132"/>
    </source>
</evidence>
<dbReference type="CDD" id="cd02010">
    <property type="entry name" value="TPP_ALS"/>
    <property type="match status" value="1"/>
</dbReference>
<dbReference type="Gene3D" id="3.40.50.1220">
    <property type="entry name" value="TPP-binding domain"/>
    <property type="match status" value="1"/>
</dbReference>
<dbReference type="GO" id="GO:0000287">
    <property type="term" value="F:magnesium ion binding"/>
    <property type="evidence" value="ECO:0007669"/>
    <property type="project" value="InterPro"/>
</dbReference>
<dbReference type="InterPro" id="IPR000399">
    <property type="entry name" value="TPP-bd_CS"/>
</dbReference>
<dbReference type="InterPro" id="IPR029035">
    <property type="entry name" value="DHS-like_NAD/FAD-binding_dom"/>
</dbReference>
<dbReference type="SUPFAM" id="SSF52467">
    <property type="entry name" value="DHS-like NAD/FAD-binding domain"/>
    <property type="match status" value="1"/>
</dbReference>
<dbReference type="Proteomes" id="UP000195814">
    <property type="component" value="Chromosome"/>
</dbReference>